<dbReference type="EMBL" id="JBHSXS010000001">
    <property type="protein sequence ID" value="MFC6878325.1"/>
    <property type="molecule type" value="Genomic_DNA"/>
</dbReference>
<feature type="signal peptide" evidence="6">
    <location>
        <begin position="1"/>
        <end position="26"/>
    </location>
</feature>
<dbReference type="PANTHER" id="PTHR30329">
    <property type="entry name" value="STATOR ELEMENT OF FLAGELLAR MOTOR COMPLEX"/>
    <property type="match status" value="1"/>
</dbReference>
<protein>
    <submittedName>
        <fullName evidence="8">OmpA family protein</fullName>
    </submittedName>
</protein>
<feature type="chain" id="PRO_5045732316" evidence="6">
    <location>
        <begin position="27"/>
        <end position="210"/>
    </location>
</feature>
<feature type="compositionally biased region" description="Basic and acidic residues" evidence="5">
    <location>
        <begin position="188"/>
        <end position="210"/>
    </location>
</feature>
<gene>
    <name evidence="8" type="ORF">ACFQKB_00955</name>
</gene>
<feature type="domain" description="OmpA-like" evidence="7">
    <location>
        <begin position="90"/>
        <end position="210"/>
    </location>
</feature>
<dbReference type="InterPro" id="IPR006665">
    <property type="entry name" value="OmpA-like"/>
</dbReference>
<dbReference type="CDD" id="cd07185">
    <property type="entry name" value="OmpA_C-like"/>
    <property type="match status" value="1"/>
</dbReference>
<evidence type="ECO:0000256" key="2">
    <source>
        <dbReference type="ARBA" id="ARBA00023136"/>
    </source>
</evidence>
<evidence type="ECO:0000313" key="9">
    <source>
        <dbReference type="Proteomes" id="UP001596380"/>
    </source>
</evidence>
<evidence type="ECO:0000256" key="6">
    <source>
        <dbReference type="SAM" id="SignalP"/>
    </source>
</evidence>
<dbReference type="RefSeq" id="WP_160820045.1">
    <property type="nucleotide sequence ID" value="NZ_JBHSXS010000001.1"/>
</dbReference>
<keyword evidence="9" id="KW-1185">Reference proteome</keyword>
<evidence type="ECO:0000259" key="7">
    <source>
        <dbReference type="PROSITE" id="PS51123"/>
    </source>
</evidence>
<name>A0ABW2CBK0_9ACTN</name>
<dbReference type="InterPro" id="IPR036737">
    <property type="entry name" value="OmpA-like_sf"/>
</dbReference>
<sequence length="210" mass="21700">MRPVRRATIAAAVLALAAGTPCAASAAGPTPSPSAPNVLNAPNVPDGNLTAAVRGLDASGAVRGLDAAGSVRGIDIASSIKPLETEEAQGSEVTVRISADVLFDFGKADLTDAARRRIGDLAPRLRQATGTVEVSGHSDAVGDDGYNLRLSKRRAEAVKAELLRTLNGANVTVKAEGFGETKPVAPNKKGDKDDPEGRAKNRRVDITFQK</sequence>
<evidence type="ECO:0000256" key="3">
    <source>
        <dbReference type="ARBA" id="ARBA00023237"/>
    </source>
</evidence>
<comment type="subcellular location">
    <subcellularLocation>
        <location evidence="1">Cell outer membrane</location>
    </subcellularLocation>
</comment>
<evidence type="ECO:0000256" key="4">
    <source>
        <dbReference type="PROSITE-ProRule" id="PRU00473"/>
    </source>
</evidence>
<evidence type="ECO:0000256" key="1">
    <source>
        <dbReference type="ARBA" id="ARBA00004442"/>
    </source>
</evidence>
<reference evidence="9" key="1">
    <citation type="journal article" date="2019" name="Int. J. Syst. Evol. Microbiol.">
        <title>The Global Catalogue of Microorganisms (GCM) 10K type strain sequencing project: providing services to taxonomists for standard genome sequencing and annotation.</title>
        <authorList>
            <consortium name="The Broad Institute Genomics Platform"/>
            <consortium name="The Broad Institute Genome Sequencing Center for Infectious Disease"/>
            <person name="Wu L."/>
            <person name="Ma J."/>
        </authorList>
    </citation>
    <scope>NUCLEOTIDE SEQUENCE [LARGE SCALE GENOMIC DNA]</scope>
    <source>
        <strain evidence="9">JCM 3369</strain>
    </source>
</reference>
<proteinExistence type="predicted"/>
<keyword evidence="3" id="KW-0998">Cell outer membrane</keyword>
<accession>A0ABW2CBK0</accession>
<dbReference type="Pfam" id="PF00691">
    <property type="entry name" value="OmpA"/>
    <property type="match status" value="1"/>
</dbReference>
<evidence type="ECO:0000313" key="8">
    <source>
        <dbReference type="EMBL" id="MFC6878325.1"/>
    </source>
</evidence>
<dbReference type="InterPro" id="IPR050330">
    <property type="entry name" value="Bact_OuterMem_StrucFunc"/>
</dbReference>
<dbReference type="PRINTS" id="PR01021">
    <property type="entry name" value="OMPADOMAIN"/>
</dbReference>
<keyword evidence="6" id="KW-0732">Signal</keyword>
<feature type="region of interest" description="Disordered" evidence="5">
    <location>
        <begin position="175"/>
        <end position="210"/>
    </location>
</feature>
<organism evidence="8 9">
    <name type="scientific">Actinomadura yumaensis</name>
    <dbReference type="NCBI Taxonomy" id="111807"/>
    <lineage>
        <taxon>Bacteria</taxon>
        <taxon>Bacillati</taxon>
        <taxon>Actinomycetota</taxon>
        <taxon>Actinomycetes</taxon>
        <taxon>Streptosporangiales</taxon>
        <taxon>Thermomonosporaceae</taxon>
        <taxon>Actinomadura</taxon>
    </lineage>
</organism>
<dbReference type="Gene3D" id="3.30.1330.60">
    <property type="entry name" value="OmpA-like domain"/>
    <property type="match status" value="1"/>
</dbReference>
<keyword evidence="2 4" id="KW-0472">Membrane</keyword>
<dbReference type="PROSITE" id="PS51123">
    <property type="entry name" value="OMPA_2"/>
    <property type="match status" value="1"/>
</dbReference>
<dbReference type="Proteomes" id="UP001596380">
    <property type="component" value="Unassembled WGS sequence"/>
</dbReference>
<dbReference type="InterPro" id="IPR006664">
    <property type="entry name" value="OMP_bac"/>
</dbReference>
<evidence type="ECO:0000256" key="5">
    <source>
        <dbReference type="SAM" id="MobiDB-lite"/>
    </source>
</evidence>
<dbReference type="SUPFAM" id="SSF103088">
    <property type="entry name" value="OmpA-like"/>
    <property type="match status" value="1"/>
</dbReference>
<dbReference type="PANTHER" id="PTHR30329:SF21">
    <property type="entry name" value="LIPOPROTEIN YIAD-RELATED"/>
    <property type="match status" value="1"/>
</dbReference>
<comment type="caution">
    <text evidence="8">The sequence shown here is derived from an EMBL/GenBank/DDBJ whole genome shotgun (WGS) entry which is preliminary data.</text>
</comment>